<feature type="chain" id="PRO_5004451358" description="Pili assembly chaperone N-terminal domain-containing protein" evidence="1">
    <location>
        <begin position="36"/>
        <end position="275"/>
    </location>
</feature>
<comment type="caution">
    <text evidence="2">The sequence shown here is derived from an EMBL/GenBank/DDBJ whole genome shotgun (WGS) entry which is preliminary data.</text>
</comment>
<dbReference type="Proteomes" id="UP000014012">
    <property type="component" value="Unassembled WGS sequence"/>
</dbReference>
<reference evidence="2 3" key="1">
    <citation type="journal article" date="2013" name="Genome Announc.">
        <title>Genome Sequence of Plesiomonas shigelloides Strain 302-73 (Serotype O1).</title>
        <authorList>
            <person name="Pique N."/>
            <person name="Aquilini E."/>
            <person name="Alioto T."/>
            <person name="Minana-Galbis D."/>
            <person name="Tomas J.M."/>
        </authorList>
    </citation>
    <scope>NUCLEOTIDE SEQUENCE [LARGE SCALE GENOMIC DNA]</scope>
    <source>
        <strain evidence="2 3">302-73</strain>
    </source>
</reference>
<proteinExistence type="predicted"/>
<gene>
    <name evidence="2" type="ORF">PLESHI_11040</name>
</gene>
<evidence type="ECO:0008006" key="4">
    <source>
        <dbReference type="Google" id="ProtNLM"/>
    </source>
</evidence>
<dbReference type="EMBL" id="AQQO01000345">
    <property type="protein sequence ID" value="EON88401.1"/>
    <property type="molecule type" value="Genomic_DNA"/>
</dbReference>
<evidence type="ECO:0000256" key="1">
    <source>
        <dbReference type="SAM" id="SignalP"/>
    </source>
</evidence>
<dbReference type="PATRIC" id="fig|1315976.3.peg.2073"/>
<sequence>MLSQISSAFTAENRRISSSLFVFPVLLTLAAPAHAELASTTPKGLSVALSDNVLVLNDTDRSASLELVNLGSLPTEFALQSVKLVMNAKTQDGSEFIRWAPQRAKVPANQTMPMRISARQLDKLPPGEYMLKLNVSALTRPGPEAKAAEKAQGVAVTIPIMPVLPVTVYLRHGIDTPGIRAQKLVYTPKDREYLGYFPVTKTVPGQSFVGQIQVINQVTGDVLSSGRLHLRPTTNESVVRMPRGKFTAGAAGTYCLKIWDHFPAKGNPIQEQCNG</sequence>
<organism evidence="2 3">
    <name type="scientific">Plesiomonas shigelloides 302-73</name>
    <dbReference type="NCBI Taxonomy" id="1315976"/>
    <lineage>
        <taxon>Bacteria</taxon>
        <taxon>Pseudomonadati</taxon>
        <taxon>Pseudomonadota</taxon>
        <taxon>Gammaproteobacteria</taxon>
        <taxon>Enterobacterales</taxon>
        <taxon>Enterobacteriaceae</taxon>
        <taxon>Plesiomonas</taxon>
    </lineage>
</organism>
<feature type="signal peptide" evidence="1">
    <location>
        <begin position="1"/>
        <end position="35"/>
    </location>
</feature>
<protein>
    <recommendedName>
        <fullName evidence="4">Pili assembly chaperone N-terminal domain-containing protein</fullName>
    </recommendedName>
</protein>
<dbReference type="HOGENOM" id="CLU_1011413_0_0_6"/>
<evidence type="ECO:0000313" key="2">
    <source>
        <dbReference type="EMBL" id="EON88401.1"/>
    </source>
</evidence>
<dbReference type="RefSeq" id="WP_010863816.1">
    <property type="nucleotide sequence ID" value="NZ_KB944511.1"/>
</dbReference>
<dbReference type="AlphaFoldDB" id="R8APZ0"/>
<evidence type="ECO:0000313" key="3">
    <source>
        <dbReference type="Proteomes" id="UP000014012"/>
    </source>
</evidence>
<name>R8APZ0_PLESH</name>
<keyword evidence="3" id="KW-1185">Reference proteome</keyword>
<accession>R8APZ0</accession>
<keyword evidence="1" id="KW-0732">Signal</keyword>